<organism evidence="2 3">
    <name type="scientific">Streptomyces chlorus</name>
    <dbReference type="NCBI Taxonomy" id="887452"/>
    <lineage>
        <taxon>Bacteria</taxon>
        <taxon>Bacillati</taxon>
        <taxon>Actinomycetota</taxon>
        <taxon>Actinomycetes</taxon>
        <taxon>Kitasatosporales</taxon>
        <taxon>Streptomycetaceae</taxon>
        <taxon>Streptomyces</taxon>
    </lineage>
</organism>
<dbReference type="InterPro" id="IPR008490">
    <property type="entry name" value="Transposase_InsH_N"/>
</dbReference>
<accession>A0ABW1E3Y8</accession>
<dbReference type="Proteomes" id="UP001596180">
    <property type="component" value="Unassembled WGS sequence"/>
</dbReference>
<keyword evidence="3" id="KW-1185">Reference proteome</keyword>
<comment type="caution">
    <text evidence="2">The sequence shown here is derived from an EMBL/GenBank/DDBJ whole genome shotgun (WGS) entry which is preliminary data.</text>
</comment>
<name>A0ABW1E3Y8_9ACTN</name>
<evidence type="ECO:0000259" key="1">
    <source>
        <dbReference type="Pfam" id="PF05598"/>
    </source>
</evidence>
<evidence type="ECO:0000313" key="3">
    <source>
        <dbReference type="Proteomes" id="UP001596180"/>
    </source>
</evidence>
<protein>
    <submittedName>
        <fullName evidence="2">Transposase</fullName>
    </submittedName>
</protein>
<dbReference type="Pfam" id="PF05598">
    <property type="entry name" value="DUF772"/>
    <property type="match status" value="1"/>
</dbReference>
<dbReference type="EMBL" id="JBHSOA010000056">
    <property type="protein sequence ID" value="MFC5855006.1"/>
    <property type="molecule type" value="Genomic_DNA"/>
</dbReference>
<dbReference type="RefSeq" id="WP_381367256.1">
    <property type="nucleotide sequence ID" value="NZ_JBHSOA010000056.1"/>
</dbReference>
<gene>
    <name evidence="2" type="ORF">ACFPZI_25420</name>
</gene>
<sequence length="94" mass="10633">MWVRDRLDELWCDEDFAGWYPRDGRPGLSPAQLATVRVLQFLLGLSGRQAAEAVRCRIDFKYALVRHEAPLFPGGGERPPPLVCRSRLAKLRAA</sequence>
<proteinExistence type="predicted"/>
<feature type="domain" description="Transposase InsH N-terminal" evidence="1">
    <location>
        <begin position="7"/>
        <end position="64"/>
    </location>
</feature>
<reference evidence="3" key="1">
    <citation type="journal article" date="2019" name="Int. J. Syst. Evol. Microbiol.">
        <title>The Global Catalogue of Microorganisms (GCM) 10K type strain sequencing project: providing services to taxonomists for standard genome sequencing and annotation.</title>
        <authorList>
            <consortium name="The Broad Institute Genomics Platform"/>
            <consortium name="The Broad Institute Genome Sequencing Center for Infectious Disease"/>
            <person name="Wu L."/>
            <person name="Ma J."/>
        </authorList>
    </citation>
    <scope>NUCLEOTIDE SEQUENCE [LARGE SCALE GENOMIC DNA]</scope>
    <source>
        <strain evidence="3">JCM 10411</strain>
    </source>
</reference>
<evidence type="ECO:0000313" key="2">
    <source>
        <dbReference type="EMBL" id="MFC5855006.1"/>
    </source>
</evidence>